<protein>
    <submittedName>
        <fullName evidence="1">Uncharacterized protein</fullName>
    </submittedName>
</protein>
<dbReference type="Proteomes" id="UP000075398">
    <property type="component" value="Unassembled WGS sequence"/>
</dbReference>
<gene>
    <name evidence="1" type="ORF">AMQ22_01879</name>
</gene>
<dbReference type="AlphaFoldDB" id="A0A150IUK9"/>
<accession>A0A150IUK9</accession>
<sequence length="248" mass="28164">MPTLVKENDYVVRYGDEKIDLKEVAPNRIWISNNQYFRTPLYNKNEASDGLDSYFPKPDSSGTILLFNQSKTQLGSKGHFITNAESPSQQPTGKYLIVRGLGVEFSPYINRRVLEALKKINYRLIVKKQDNKERVNLPLLNIPVLNSASGNLGENTQANADLVNGKARPVEHPEIKRNEPMLLDDSRVFVFKPNEPYEIYLTPENPDSTSLLPTPDAAVTEPDPAYKFRQYLTVYLFGWESDIKAALQ</sequence>
<dbReference type="EMBL" id="LNGC01000133">
    <property type="protein sequence ID" value="KYC48344.1"/>
    <property type="molecule type" value="Genomic_DNA"/>
</dbReference>
<name>A0A150IUK9_9EURY</name>
<reference evidence="1 2" key="1">
    <citation type="journal article" date="2016" name="ISME J.">
        <title>Chasing the elusive Euryarchaeota class WSA2: genomes reveal a uniquely fastidious methyl-reducing methanogen.</title>
        <authorList>
            <person name="Nobu M.K."/>
            <person name="Narihiro T."/>
            <person name="Kuroda K."/>
            <person name="Mei R."/>
            <person name="Liu W.T."/>
        </authorList>
    </citation>
    <scope>NUCLEOTIDE SEQUENCE [LARGE SCALE GENOMIC DNA]</scope>
    <source>
        <strain evidence="1">U1lsi0528_Bin055</strain>
    </source>
</reference>
<evidence type="ECO:0000313" key="2">
    <source>
        <dbReference type="Proteomes" id="UP000075398"/>
    </source>
</evidence>
<proteinExistence type="predicted"/>
<comment type="caution">
    <text evidence="1">The sequence shown here is derived from an EMBL/GenBank/DDBJ whole genome shotgun (WGS) entry which is preliminary data.</text>
</comment>
<organism evidence="1 2">
    <name type="scientific">Candidatus Methanofastidiosum methylothiophilum</name>
    <dbReference type="NCBI Taxonomy" id="1705564"/>
    <lineage>
        <taxon>Archaea</taxon>
        <taxon>Methanobacteriati</taxon>
        <taxon>Methanobacteriota</taxon>
        <taxon>Stenosarchaea group</taxon>
        <taxon>Candidatus Methanofastidiosia</taxon>
        <taxon>Candidatus Methanofastidiosales</taxon>
        <taxon>Candidatus Methanofastidiosaceae</taxon>
        <taxon>Candidatus Methanofastidiosum</taxon>
    </lineage>
</organism>
<evidence type="ECO:0000313" key="1">
    <source>
        <dbReference type="EMBL" id="KYC48344.1"/>
    </source>
</evidence>